<name>A0A915HJX7_ROMCU</name>
<dbReference type="Proteomes" id="UP000887565">
    <property type="component" value="Unplaced"/>
</dbReference>
<dbReference type="WBParaSite" id="nRc.2.0.1.t02283-RA">
    <property type="protein sequence ID" value="nRc.2.0.1.t02283-RA"/>
    <property type="gene ID" value="nRc.2.0.1.g02283"/>
</dbReference>
<accession>A0A915HJX7</accession>
<keyword evidence="1" id="KW-1185">Reference proteome</keyword>
<organism evidence="1 2">
    <name type="scientific">Romanomermis culicivorax</name>
    <name type="common">Nematode worm</name>
    <dbReference type="NCBI Taxonomy" id="13658"/>
    <lineage>
        <taxon>Eukaryota</taxon>
        <taxon>Metazoa</taxon>
        <taxon>Ecdysozoa</taxon>
        <taxon>Nematoda</taxon>
        <taxon>Enoplea</taxon>
        <taxon>Dorylaimia</taxon>
        <taxon>Mermithida</taxon>
        <taxon>Mermithoidea</taxon>
        <taxon>Mermithidae</taxon>
        <taxon>Romanomermis</taxon>
    </lineage>
</organism>
<evidence type="ECO:0000313" key="1">
    <source>
        <dbReference type="Proteomes" id="UP000887565"/>
    </source>
</evidence>
<reference evidence="2" key="1">
    <citation type="submission" date="2022-11" db="UniProtKB">
        <authorList>
            <consortium name="WormBaseParasite"/>
        </authorList>
    </citation>
    <scope>IDENTIFICATION</scope>
</reference>
<protein>
    <submittedName>
        <fullName evidence="2">Uncharacterized protein</fullName>
    </submittedName>
</protein>
<proteinExistence type="predicted"/>
<dbReference type="AlphaFoldDB" id="A0A915HJX7"/>
<sequence>MTAKASEAVKPGQKPRISIVSSASVRYGSDPDPVGSVIPDADPLKQIFLDPDPLSSRKWIQPITSRNRFN</sequence>
<evidence type="ECO:0000313" key="2">
    <source>
        <dbReference type="WBParaSite" id="nRc.2.0.1.t02283-RA"/>
    </source>
</evidence>